<keyword evidence="2" id="KW-1185">Reference proteome</keyword>
<name>A0ACC2I5L9_9PLEO</name>
<accession>A0ACC2I5L9</accession>
<proteinExistence type="predicted"/>
<reference evidence="1" key="1">
    <citation type="submission" date="2022-11" db="EMBL/GenBank/DDBJ databases">
        <title>Genome Sequence of Boeremia exigua.</title>
        <authorList>
            <person name="Buettner E."/>
        </authorList>
    </citation>
    <scope>NUCLEOTIDE SEQUENCE</scope>
    <source>
        <strain evidence="1">CU02</strain>
    </source>
</reference>
<organism evidence="1 2">
    <name type="scientific">Boeremia exigua</name>
    <dbReference type="NCBI Taxonomy" id="749465"/>
    <lineage>
        <taxon>Eukaryota</taxon>
        <taxon>Fungi</taxon>
        <taxon>Dikarya</taxon>
        <taxon>Ascomycota</taxon>
        <taxon>Pezizomycotina</taxon>
        <taxon>Dothideomycetes</taxon>
        <taxon>Pleosporomycetidae</taxon>
        <taxon>Pleosporales</taxon>
        <taxon>Pleosporineae</taxon>
        <taxon>Didymellaceae</taxon>
        <taxon>Boeremia</taxon>
    </lineage>
</organism>
<dbReference type="Proteomes" id="UP001153331">
    <property type="component" value="Unassembled WGS sequence"/>
</dbReference>
<sequence length="107" mass="12043">MIEQEKPRKDTLLETIAEVLTEDVGRLIEDSTCLEDSNKEYIVPKQPATPQLTLQALLKQQQRVVDAKEITGLQLSQEAETESDDEEPQAALSPAKRARTWLSNDHS</sequence>
<dbReference type="EMBL" id="JAPHNI010000499">
    <property type="protein sequence ID" value="KAJ8110445.1"/>
    <property type="molecule type" value="Genomic_DNA"/>
</dbReference>
<comment type="caution">
    <text evidence="1">The sequence shown here is derived from an EMBL/GenBank/DDBJ whole genome shotgun (WGS) entry which is preliminary data.</text>
</comment>
<gene>
    <name evidence="1" type="ORF">OPT61_g6719</name>
</gene>
<evidence type="ECO:0000313" key="1">
    <source>
        <dbReference type="EMBL" id="KAJ8110445.1"/>
    </source>
</evidence>
<evidence type="ECO:0000313" key="2">
    <source>
        <dbReference type="Proteomes" id="UP001153331"/>
    </source>
</evidence>
<protein>
    <submittedName>
        <fullName evidence="1">Uncharacterized protein</fullName>
    </submittedName>
</protein>